<feature type="compositionally biased region" description="Low complexity" evidence="1">
    <location>
        <begin position="216"/>
        <end position="254"/>
    </location>
</feature>
<reference evidence="2" key="1">
    <citation type="journal article" date="2023" name="Mol. Phylogenet. Evol.">
        <title>Genome-scale phylogeny and comparative genomics of the fungal order Sordariales.</title>
        <authorList>
            <person name="Hensen N."/>
            <person name="Bonometti L."/>
            <person name="Westerberg I."/>
            <person name="Brannstrom I.O."/>
            <person name="Guillou S."/>
            <person name="Cros-Aarteil S."/>
            <person name="Calhoun S."/>
            <person name="Haridas S."/>
            <person name="Kuo A."/>
            <person name="Mondo S."/>
            <person name="Pangilinan J."/>
            <person name="Riley R."/>
            <person name="LaButti K."/>
            <person name="Andreopoulos B."/>
            <person name="Lipzen A."/>
            <person name="Chen C."/>
            <person name="Yan M."/>
            <person name="Daum C."/>
            <person name="Ng V."/>
            <person name="Clum A."/>
            <person name="Steindorff A."/>
            <person name="Ohm R.A."/>
            <person name="Martin F."/>
            <person name="Silar P."/>
            <person name="Natvig D.O."/>
            <person name="Lalanne C."/>
            <person name="Gautier V."/>
            <person name="Ament-Velasquez S.L."/>
            <person name="Kruys A."/>
            <person name="Hutchinson M.I."/>
            <person name="Powell A.J."/>
            <person name="Barry K."/>
            <person name="Miller A.N."/>
            <person name="Grigoriev I.V."/>
            <person name="Debuchy R."/>
            <person name="Gladieux P."/>
            <person name="Hiltunen Thoren M."/>
            <person name="Johannesson H."/>
        </authorList>
    </citation>
    <scope>NUCLEOTIDE SEQUENCE</scope>
    <source>
        <strain evidence="2">CBS 990.96</strain>
    </source>
</reference>
<proteinExistence type="predicted"/>
<dbReference type="CDD" id="cd13214">
    <property type="entry name" value="PH-GRAM_WBP2"/>
    <property type="match status" value="1"/>
</dbReference>
<gene>
    <name evidence="2" type="ORF">QBC38DRAFT_352294</name>
</gene>
<evidence type="ECO:0008006" key="4">
    <source>
        <dbReference type="Google" id="ProtNLM"/>
    </source>
</evidence>
<protein>
    <recommendedName>
        <fullName evidence="4">WW domain-containing protein</fullName>
    </recommendedName>
</protein>
<dbReference type="InterPro" id="IPR044852">
    <property type="entry name" value="WBP2-like"/>
</dbReference>
<evidence type="ECO:0000313" key="3">
    <source>
        <dbReference type="Proteomes" id="UP001301958"/>
    </source>
</evidence>
<dbReference type="PANTHER" id="PTHR31606:SF1">
    <property type="entry name" value="WW DOMAIN BINDING PROTEIN 2, ISOFORM E"/>
    <property type="match status" value="1"/>
</dbReference>
<reference evidence="2" key="2">
    <citation type="submission" date="2023-05" db="EMBL/GenBank/DDBJ databases">
        <authorList>
            <consortium name="Lawrence Berkeley National Laboratory"/>
            <person name="Steindorff A."/>
            <person name="Hensen N."/>
            <person name="Bonometti L."/>
            <person name="Westerberg I."/>
            <person name="Brannstrom I.O."/>
            <person name="Guillou S."/>
            <person name="Cros-Aarteil S."/>
            <person name="Calhoun S."/>
            <person name="Haridas S."/>
            <person name="Kuo A."/>
            <person name="Mondo S."/>
            <person name="Pangilinan J."/>
            <person name="Riley R."/>
            <person name="Labutti K."/>
            <person name="Andreopoulos B."/>
            <person name="Lipzen A."/>
            <person name="Chen C."/>
            <person name="Yanf M."/>
            <person name="Daum C."/>
            <person name="Ng V."/>
            <person name="Clum A."/>
            <person name="Ohm R."/>
            <person name="Martin F."/>
            <person name="Silar P."/>
            <person name="Natvig D."/>
            <person name="Lalanne C."/>
            <person name="Gautier V."/>
            <person name="Ament-Velasquez S.L."/>
            <person name="Kruys A."/>
            <person name="Hutchinson M.I."/>
            <person name="Powell A.J."/>
            <person name="Barry K."/>
            <person name="Miller A.N."/>
            <person name="Grigoriev I.V."/>
            <person name="Debuchy R."/>
            <person name="Gladieux P."/>
            <person name="Thoren M.H."/>
            <person name="Johannesson H."/>
        </authorList>
    </citation>
    <scope>NUCLEOTIDE SEQUENCE</scope>
    <source>
        <strain evidence="2">CBS 990.96</strain>
    </source>
</reference>
<dbReference type="PANTHER" id="PTHR31606">
    <property type="entry name" value="WW DOMAIN BINDING PROTEIN 2, ISOFORM E"/>
    <property type="match status" value="1"/>
</dbReference>
<dbReference type="GO" id="GO:0003713">
    <property type="term" value="F:transcription coactivator activity"/>
    <property type="evidence" value="ECO:0007669"/>
    <property type="project" value="InterPro"/>
</dbReference>
<sequence>MDQALAEQHRWMVLQHTVIDDDDSWVMLTRDGEIVPIPGEKILHTTRHRVGLELSTPRELNISDPFYIKNDNGIVYITNERVRLLKVPHRFLPFPRIFHLFAIPFPLLRGRLVIYLPVRPSENFKSFFAPALNFADTHVSSSWLGPWCWSGTVRPVPGGGIPMHIPRIQVKFFFREGGHSEFQGKYEWLKERLLQAQEMGLRPGQNLEPPPPYEDNASGASSGSSGNPPAAAGETQQQQEQQQEEQPQPVQQTPVEPPPDYVEAQAQAISVQYEQRVREEAERH</sequence>
<accession>A0AAN7BZE0</accession>
<comment type="caution">
    <text evidence="2">The sequence shown here is derived from an EMBL/GenBank/DDBJ whole genome shotgun (WGS) entry which is preliminary data.</text>
</comment>
<evidence type="ECO:0000313" key="2">
    <source>
        <dbReference type="EMBL" id="KAK4232476.1"/>
    </source>
</evidence>
<dbReference type="Proteomes" id="UP001301958">
    <property type="component" value="Unassembled WGS sequence"/>
</dbReference>
<dbReference type="AlphaFoldDB" id="A0AAN7BZE0"/>
<name>A0AAN7BZE0_9PEZI</name>
<dbReference type="GO" id="GO:0005634">
    <property type="term" value="C:nucleus"/>
    <property type="evidence" value="ECO:0007669"/>
    <property type="project" value="TreeGrafter"/>
</dbReference>
<keyword evidence="3" id="KW-1185">Reference proteome</keyword>
<feature type="region of interest" description="Disordered" evidence="1">
    <location>
        <begin position="202"/>
        <end position="263"/>
    </location>
</feature>
<evidence type="ECO:0000256" key="1">
    <source>
        <dbReference type="SAM" id="MobiDB-lite"/>
    </source>
</evidence>
<organism evidence="2 3">
    <name type="scientific">Podospora fimiseda</name>
    <dbReference type="NCBI Taxonomy" id="252190"/>
    <lineage>
        <taxon>Eukaryota</taxon>
        <taxon>Fungi</taxon>
        <taxon>Dikarya</taxon>
        <taxon>Ascomycota</taxon>
        <taxon>Pezizomycotina</taxon>
        <taxon>Sordariomycetes</taxon>
        <taxon>Sordariomycetidae</taxon>
        <taxon>Sordariales</taxon>
        <taxon>Podosporaceae</taxon>
        <taxon>Podospora</taxon>
    </lineage>
</organism>
<dbReference type="GO" id="GO:0031490">
    <property type="term" value="F:chromatin DNA binding"/>
    <property type="evidence" value="ECO:0007669"/>
    <property type="project" value="TreeGrafter"/>
</dbReference>
<dbReference type="EMBL" id="MU865287">
    <property type="protein sequence ID" value="KAK4232476.1"/>
    <property type="molecule type" value="Genomic_DNA"/>
</dbReference>
<dbReference type="SUPFAM" id="SSF50729">
    <property type="entry name" value="PH domain-like"/>
    <property type="match status" value="1"/>
</dbReference>